<comment type="caution">
    <text evidence="1">The sequence shown here is derived from an EMBL/GenBank/DDBJ whole genome shotgun (WGS) entry which is preliminary data.</text>
</comment>
<protein>
    <submittedName>
        <fullName evidence="1">Uncharacterized protein</fullName>
    </submittedName>
</protein>
<feature type="non-terminal residue" evidence="1">
    <location>
        <position position="1"/>
    </location>
</feature>
<keyword evidence="2" id="KW-1185">Reference proteome</keyword>
<dbReference type="Gene3D" id="3.60.130.30">
    <property type="match status" value="1"/>
</dbReference>
<proteinExistence type="predicted"/>
<sequence length="316" mass="35262">TSGYIGRDRVEGSPEDETYTLEQLVGPNSRYNFRLVPANAPETLLLVDSSQRTFGGRMPPPKDDPTFADAAGQAADLLEQYRPLFFGETPPPAHRRGVDFGVQAFGLSFGGGQEEPGRIYHAEAELKLLEQLRTAKCMIRLAQHASRCFEYWAPDLYLFFASYMGTLFSLFPHLDFNFVGSIFACCTLNFGPKTITIEHLDHMNYIFGWCAVTALGSFNFRKGGHMILWDLGLVLEVPPGWTMLIPSAYLRHSNTLIGSGEKRFSITQYTAGGLIRVLEDGGKARSKMGKAERREAEEAQRARINEGLNLYSKLSD</sequence>
<dbReference type="AlphaFoldDB" id="A0A9P5P8H7"/>
<dbReference type="Proteomes" id="UP000772434">
    <property type="component" value="Unassembled WGS sequence"/>
</dbReference>
<evidence type="ECO:0000313" key="1">
    <source>
        <dbReference type="EMBL" id="KAF9060216.1"/>
    </source>
</evidence>
<dbReference type="EMBL" id="JADNRY010000255">
    <property type="protein sequence ID" value="KAF9060216.1"/>
    <property type="molecule type" value="Genomic_DNA"/>
</dbReference>
<accession>A0A9P5P8H7</accession>
<gene>
    <name evidence="1" type="ORF">BDP27DRAFT_1183322</name>
</gene>
<evidence type="ECO:0000313" key="2">
    <source>
        <dbReference type="Proteomes" id="UP000772434"/>
    </source>
</evidence>
<name>A0A9P5P8H7_9AGAR</name>
<reference evidence="1" key="1">
    <citation type="submission" date="2020-11" db="EMBL/GenBank/DDBJ databases">
        <authorList>
            <consortium name="DOE Joint Genome Institute"/>
            <person name="Ahrendt S."/>
            <person name="Riley R."/>
            <person name="Andreopoulos W."/>
            <person name="Labutti K."/>
            <person name="Pangilinan J."/>
            <person name="Ruiz-Duenas F.J."/>
            <person name="Barrasa J.M."/>
            <person name="Sanchez-Garcia M."/>
            <person name="Camarero S."/>
            <person name="Miyauchi S."/>
            <person name="Serrano A."/>
            <person name="Linde D."/>
            <person name="Babiker R."/>
            <person name="Drula E."/>
            <person name="Ayuso-Fernandez I."/>
            <person name="Pacheco R."/>
            <person name="Padilla G."/>
            <person name="Ferreira P."/>
            <person name="Barriuso J."/>
            <person name="Kellner H."/>
            <person name="Castanera R."/>
            <person name="Alfaro M."/>
            <person name="Ramirez L."/>
            <person name="Pisabarro A.G."/>
            <person name="Kuo A."/>
            <person name="Tritt A."/>
            <person name="Lipzen A."/>
            <person name="He G."/>
            <person name="Yan M."/>
            <person name="Ng V."/>
            <person name="Cullen D."/>
            <person name="Martin F."/>
            <person name="Rosso M.-N."/>
            <person name="Henrissat B."/>
            <person name="Hibbett D."/>
            <person name="Martinez A.T."/>
            <person name="Grigoriev I.V."/>
        </authorList>
    </citation>
    <scope>NUCLEOTIDE SEQUENCE</scope>
    <source>
        <strain evidence="1">AH 40177</strain>
    </source>
</reference>
<organism evidence="1 2">
    <name type="scientific">Rhodocollybia butyracea</name>
    <dbReference type="NCBI Taxonomy" id="206335"/>
    <lineage>
        <taxon>Eukaryota</taxon>
        <taxon>Fungi</taxon>
        <taxon>Dikarya</taxon>
        <taxon>Basidiomycota</taxon>
        <taxon>Agaricomycotina</taxon>
        <taxon>Agaricomycetes</taxon>
        <taxon>Agaricomycetidae</taxon>
        <taxon>Agaricales</taxon>
        <taxon>Marasmiineae</taxon>
        <taxon>Omphalotaceae</taxon>
        <taxon>Rhodocollybia</taxon>
    </lineage>
</organism>
<dbReference type="OrthoDB" id="3202607at2759"/>
<feature type="non-terminal residue" evidence="1">
    <location>
        <position position="316"/>
    </location>
</feature>